<dbReference type="EMBL" id="NWUJ01000001">
    <property type="protein sequence ID" value="PFH38714.1"/>
    <property type="molecule type" value="Genomic_DNA"/>
</dbReference>
<dbReference type="GeneID" id="40306118"/>
<accession>A0A2A9MMU9</accession>
<evidence type="ECO:0000256" key="1">
    <source>
        <dbReference type="SAM" id="Phobius"/>
    </source>
</evidence>
<dbReference type="STRING" id="94643.A0A2A9MMU9"/>
<dbReference type="VEuPathDB" id="ToxoDB:BESB_010560"/>
<dbReference type="Pfam" id="PF05608">
    <property type="entry name" value="RTE1"/>
    <property type="match status" value="1"/>
</dbReference>
<organism evidence="2 3">
    <name type="scientific">Besnoitia besnoiti</name>
    <name type="common">Apicomplexan protozoan</name>
    <dbReference type="NCBI Taxonomy" id="94643"/>
    <lineage>
        <taxon>Eukaryota</taxon>
        <taxon>Sar</taxon>
        <taxon>Alveolata</taxon>
        <taxon>Apicomplexa</taxon>
        <taxon>Conoidasida</taxon>
        <taxon>Coccidia</taxon>
        <taxon>Eucoccidiorida</taxon>
        <taxon>Eimeriorina</taxon>
        <taxon>Sarcocystidae</taxon>
        <taxon>Besnoitia</taxon>
    </lineage>
</organism>
<dbReference type="AlphaFoldDB" id="A0A2A9MMU9"/>
<gene>
    <name evidence="2" type="ORF">BESB_010560</name>
</gene>
<dbReference type="RefSeq" id="XP_029222723.1">
    <property type="nucleotide sequence ID" value="XM_029359810.1"/>
</dbReference>
<keyword evidence="3" id="KW-1185">Reference proteome</keyword>
<feature type="transmembrane region" description="Helical" evidence="1">
    <location>
        <begin position="204"/>
        <end position="227"/>
    </location>
</feature>
<protein>
    <submittedName>
        <fullName evidence="2">Transmembrane protein</fullName>
    </submittedName>
</protein>
<keyword evidence="1" id="KW-0472">Membrane</keyword>
<dbReference type="PANTHER" id="PTHR20921">
    <property type="entry name" value="TRANSMEMBRANE PROTEIN 222"/>
    <property type="match status" value="1"/>
</dbReference>
<name>A0A2A9MMU9_BESBE</name>
<dbReference type="PANTHER" id="PTHR20921:SF0">
    <property type="entry name" value="TRANSMEMBRANE PROTEIN 222"/>
    <property type="match status" value="1"/>
</dbReference>
<keyword evidence="1" id="KW-1133">Transmembrane helix</keyword>
<sequence>MCWGSFTRNSDPMELQQLRTGGHRGDRPHAQAAPGHRLLPDSSTWSAFNTNTEGDCSYHQSQGAAMADRHPYCVVWTYLPCLTTFFPFIGHVGICTAEGVVHDFAGPYFVSVDRMQFHRPMRAWRLERERMHPPVDAAAYDMAIQAADTRFRETSHNLFCNNCHHHVAEALNRMAYDGRRDWTQFDVWWQLLIHGRFLTWRDWFLVWAPWILLVMVVLVSTTALPWLKRS</sequence>
<proteinExistence type="predicted"/>
<dbReference type="InterPro" id="IPR008496">
    <property type="entry name" value="TMEM222/RTE1"/>
</dbReference>
<comment type="caution">
    <text evidence="2">The sequence shown here is derived from an EMBL/GenBank/DDBJ whole genome shotgun (WGS) entry which is preliminary data.</text>
</comment>
<dbReference type="OrthoDB" id="267284at2759"/>
<evidence type="ECO:0000313" key="2">
    <source>
        <dbReference type="EMBL" id="PFH38714.1"/>
    </source>
</evidence>
<dbReference type="KEGG" id="bbes:BESB_010560"/>
<evidence type="ECO:0000313" key="3">
    <source>
        <dbReference type="Proteomes" id="UP000224006"/>
    </source>
</evidence>
<dbReference type="Proteomes" id="UP000224006">
    <property type="component" value="Chromosome I"/>
</dbReference>
<reference evidence="2 3" key="1">
    <citation type="submission" date="2017-09" db="EMBL/GenBank/DDBJ databases">
        <title>Genome sequencing of Besnoitia besnoiti strain Bb-Ger1.</title>
        <authorList>
            <person name="Schares G."/>
            <person name="Venepally P."/>
            <person name="Lorenzi H.A."/>
        </authorList>
    </citation>
    <scope>NUCLEOTIDE SEQUENCE [LARGE SCALE GENOMIC DNA]</scope>
    <source>
        <strain evidence="2 3">Bb-Ger1</strain>
    </source>
</reference>
<keyword evidence="1 2" id="KW-0812">Transmembrane</keyword>